<evidence type="ECO:0000259" key="3">
    <source>
        <dbReference type="PROSITE" id="PS51294"/>
    </source>
</evidence>
<feature type="region of interest" description="Disordered" evidence="1">
    <location>
        <begin position="1"/>
        <end position="22"/>
    </location>
</feature>
<dbReference type="InterPro" id="IPR017930">
    <property type="entry name" value="Myb_dom"/>
</dbReference>
<protein>
    <recommendedName>
        <fullName evidence="6">HTH myb-type domain-containing protein</fullName>
    </recommendedName>
</protein>
<accession>A0A8S1YAF2</accession>
<sequence length="165" mass="19478">MNNQTKQITLTNNKDNKLPNPSTLIDNPYSKASNQFTFSTNETQSNQIFHKNLNKSYRIKRKTRTFTLNEDQKILHLVLNLGPKFKQIAKLIPGKSINALKNRYYRDLRYRWDEVLGKEYIYLNEKKEESYFQSLVANSFLHQDLSNILIPMLSQIQIVINQCLH</sequence>
<dbReference type="SMART" id="SM00717">
    <property type="entry name" value="SANT"/>
    <property type="match status" value="1"/>
</dbReference>
<proteinExistence type="predicted"/>
<evidence type="ECO:0000313" key="5">
    <source>
        <dbReference type="Proteomes" id="UP000689195"/>
    </source>
</evidence>
<keyword evidence="5" id="KW-1185">Reference proteome</keyword>
<dbReference type="AlphaFoldDB" id="A0A8S1YAF2"/>
<name>A0A8S1YAF2_9CILI</name>
<dbReference type="CDD" id="cd00167">
    <property type="entry name" value="SANT"/>
    <property type="match status" value="1"/>
</dbReference>
<dbReference type="Pfam" id="PF00249">
    <property type="entry name" value="Myb_DNA-binding"/>
    <property type="match status" value="1"/>
</dbReference>
<dbReference type="InterPro" id="IPR001005">
    <property type="entry name" value="SANT/Myb"/>
</dbReference>
<dbReference type="Proteomes" id="UP000689195">
    <property type="component" value="Unassembled WGS sequence"/>
</dbReference>
<evidence type="ECO:0008006" key="6">
    <source>
        <dbReference type="Google" id="ProtNLM"/>
    </source>
</evidence>
<feature type="domain" description="Myb-like" evidence="2">
    <location>
        <begin position="58"/>
        <end position="116"/>
    </location>
</feature>
<dbReference type="PROSITE" id="PS50090">
    <property type="entry name" value="MYB_LIKE"/>
    <property type="match status" value="1"/>
</dbReference>
<gene>
    <name evidence="4" type="ORF">PPENT_87.1.T1600038</name>
</gene>
<dbReference type="EMBL" id="CAJJDO010000160">
    <property type="protein sequence ID" value="CAD8210640.1"/>
    <property type="molecule type" value="Genomic_DNA"/>
</dbReference>
<comment type="caution">
    <text evidence="4">The sequence shown here is derived from an EMBL/GenBank/DDBJ whole genome shotgun (WGS) entry which is preliminary data.</text>
</comment>
<evidence type="ECO:0000313" key="4">
    <source>
        <dbReference type="EMBL" id="CAD8210640.1"/>
    </source>
</evidence>
<dbReference type="OrthoDB" id="306595at2759"/>
<evidence type="ECO:0000256" key="1">
    <source>
        <dbReference type="SAM" id="MobiDB-lite"/>
    </source>
</evidence>
<dbReference type="PROSITE" id="PS51294">
    <property type="entry name" value="HTH_MYB"/>
    <property type="match status" value="1"/>
</dbReference>
<organism evidence="4 5">
    <name type="scientific">Paramecium pentaurelia</name>
    <dbReference type="NCBI Taxonomy" id="43138"/>
    <lineage>
        <taxon>Eukaryota</taxon>
        <taxon>Sar</taxon>
        <taxon>Alveolata</taxon>
        <taxon>Ciliophora</taxon>
        <taxon>Intramacronucleata</taxon>
        <taxon>Oligohymenophorea</taxon>
        <taxon>Peniculida</taxon>
        <taxon>Parameciidae</taxon>
        <taxon>Paramecium</taxon>
    </lineage>
</organism>
<reference evidence="4" key="1">
    <citation type="submission" date="2021-01" db="EMBL/GenBank/DDBJ databases">
        <authorList>
            <consortium name="Genoscope - CEA"/>
            <person name="William W."/>
        </authorList>
    </citation>
    <scope>NUCLEOTIDE SEQUENCE</scope>
</reference>
<evidence type="ECO:0000259" key="2">
    <source>
        <dbReference type="PROSITE" id="PS50090"/>
    </source>
</evidence>
<feature type="domain" description="HTH myb-type" evidence="3">
    <location>
        <begin position="58"/>
        <end position="112"/>
    </location>
</feature>